<evidence type="ECO:0000313" key="3">
    <source>
        <dbReference type="Proteomes" id="UP000215059"/>
    </source>
</evidence>
<dbReference type="InterPro" id="IPR018672">
    <property type="entry name" value="DUF2140"/>
</dbReference>
<comment type="caution">
    <text evidence="2">The sequence shown here is derived from an EMBL/GenBank/DDBJ whole genome shotgun (WGS) entry which is preliminary data.</text>
</comment>
<keyword evidence="3" id="KW-1185">Reference proteome</keyword>
<reference evidence="2 3" key="1">
    <citation type="submission" date="2017-07" db="EMBL/GenBank/DDBJ databases">
        <title>Fictibacillus sp. nov. GDSW-R2A3 Genome sequencing and assembly.</title>
        <authorList>
            <person name="Mayilraj S."/>
        </authorList>
    </citation>
    <scope>NUCLEOTIDE SEQUENCE [LARGE SCALE GENOMIC DNA]</scope>
    <source>
        <strain evidence="2 3">GDSW-R2A3</strain>
    </source>
</reference>
<organism evidence="2 3">
    <name type="scientific">Fictibacillus aquaticus</name>
    <dbReference type="NCBI Taxonomy" id="2021314"/>
    <lineage>
        <taxon>Bacteria</taxon>
        <taxon>Bacillati</taxon>
        <taxon>Bacillota</taxon>
        <taxon>Bacilli</taxon>
        <taxon>Bacillales</taxon>
        <taxon>Fictibacillaceae</taxon>
        <taxon>Fictibacillus</taxon>
    </lineage>
</organism>
<dbReference type="RefSeq" id="WP_094253320.1">
    <property type="nucleotide sequence ID" value="NZ_JBHLXL010000001.1"/>
</dbReference>
<dbReference type="OrthoDB" id="2412610at2"/>
<dbReference type="Proteomes" id="UP000215059">
    <property type="component" value="Unassembled WGS sequence"/>
</dbReference>
<protein>
    <recommendedName>
        <fullName evidence="4">DUF2140 domain-containing protein</fullName>
    </recommendedName>
</protein>
<dbReference type="EMBL" id="NOII01000010">
    <property type="protein sequence ID" value="OYD56831.1"/>
    <property type="molecule type" value="Genomic_DNA"/>
</dbReference>
<keyword evidence="1" id="KW-0472">Membrane</keyword>
<dbReference type="Pfam" id="PF09911">
    <property type="entry name" value="DUF2140"/>
    <property type="match status" value="1"/>
</dbReference>
<keyword evidence="1" id="KW-0812">Transmembrane</keyword>
<accession>A0A235F6B2</accession>
<evidence type="ECO:0000256" key="1">
    <source>
        <dbReference type="SAM" id="Phobius"/>
    </source>
</evidence>
<feature type="transmembrane region" description="Helical" evidence="1">
    <location>
        <begin position="7"/>
        <end position="29"/>
    </location>
</feature>
<evidence type="ECO:0008006" key="4">
    <source>
        <dbReference type="Google" id="ProtNLM"/>
    </source>
</evidence>
<name>A0A235F6B2_9BACL</name>
<keyword evidence="1" id="KW-1133">Transmembrane helix</keyword>
<proteinExistence type="predicted"/>
<sequence>MRNGWKAAFFTLLLIALIVPVVLVSMLFINPSKGKWDDSRLNDTVAGEKLLSVETDKEKVEEILNKEIKKKQPNLDLYVNMRDDILIKGKLPFMEREFPYQISFEPEVLKNGDLLLKEKEIQVGLLPLPGKEVFQLFQAQVDLPEWIDVYPNEESLHVKLTEMDVKKTYKVKAETFDLKKDVIRLGVYE</sequence>
<gene>
    <name evidence="2" type="ORF">CGZ90_14850</name>
</gene>
<evidence type="ECO:0000313" key="2">
    <source>
        <dbReference type="EMBL" id="OYD56831.1"/>
    </source>
</evidence>
<dbReference type="AlphaFoldDB" id="A0A235F6B2"/>